<protein>
    <recommendedName>
        <fullName evidence="2">Homing endonuclease LAGLIDADG domain-containing protein</fullName>
    </recommendedName>
</protein>
<dbReference type="Pfam" id="PF00961">
    <property type="entry name" value="LAGLIDADG_1"/>
    <property type="match status" value="2"/>
</dbReference>
<evidence type="ECO:0000259" key="2">
    <source>
        <dbReference type="Pfam" id="PF00961"/>
    </source>
</evidence>
<organism evidence="3 4">
    <name type="scientific">Phanerochaete sordida</name>
    <dbReference type="NCBI Taxonomy" id="48140"/>
    <lineage>
        <taxon>Eukaryota</taxon>
        <taxon>Fungi</taxon>
        <taxon>Dikarya</taxon>
        <taxon>Basidiomycota</taxon>
        <taxon>Agaricomycotina</taxon>
        <taxon>Agaricomycetes</taxon>
        <taxon>Polyporales</taxon>
        <taxon>Phanerochaetaceae</taxon>
        <taxon>Phanerochaete</taxon>
    </lineage>
</organism>
<dbReference type="EMBL" id="LC707859">
    <property type="protein sequence ID" value="BDI12861.1"/>
    <property type="molecule type" value="Genomic_DNA"/>
</dbReference>
<sequence>MAWLVGLVEGDGWFSITKNGKYCKYEFGIELHERDIQMLYKIKKALGVGTISFKKDQNKVSFRIRKKPHLKEVILPIFDKYPMISTKHFKYLRFRLNLLNNILYYENLMDYNPTATLTLYNNVDNLIKLDYFDNWLVGFIEAEGCFSKYKLTSLSLYNIVSFEVSQTNQLPLLMAIKKRLSITSNPYVDKTNNAKLKTTSLDSIQNVIHFLDKTSAKLKGHKRLQYLLFLKELRTNPKYKKLRVPKIYGKNTLI</sequence>
<evidence type="ECO:0000256" key="1">
    <source>
        <dbReference type="ARBA" id="ARBA00002670"/>
    </source>
</evidence>
<dbReference type="GO" id="GO:0004519">
    <property type="term" value="F:endonuclease activity"/>
    <property type="evidence" value="ECO:0007669"/>
    <property type="project" value="InterPro"/>
</dbReference>
<dbReference type="Proteomes" id="UP000703269">
    <property type="component" value="Mitochondrion MT"/>
</dbReference>
<keyword evidence="4" id="KW-1185">Reference proteome</keyword>
<geneLocation type="mitochondrion" evidence="3"/>
<keyword evidence="3" id="KW-0496">Mitochondrion</keyword>
<dbReference type="PANTHER" id="PTHR36181">
    <property type="entry name" value="INTRON-ENCODED ENDONUCLEASE AI3-RELATED"/>
    <property type="match status" value="1"/>
</dbReference>
<evidence type="ECO:0000313" key="3">
    <source>
        <dbReference type="EMBL" id="BDI12861.1"/>
    </source>
</evidence>
<dbReference type="InterPro" id="IPR004860">
    <property type="entry name" value="LAGLIDADG_dom"/>
</dbReference>
<dbReference type="SUPFAM" id="SSF55608">
    <property type="entry name" value="Homing endonucleases"/>
    <property type="match status" value="2"/>
</dbReference>
<reference evidence="3" key="1">
    <citation type="submission" date="2022-04" db="EMBL/GenBank/DDBJ databases">
        <title>The complete mitochondrial genome of the white-rot fungus Phanerochaete sordida YK-624.</title>
        <authorList>
            <person name="Mori T."/>
            <person name="Dohra H."/>
            <person name="Hirai H."/>
            <person name="Kawagishi H."/>
        </authorList>
    </citation>
    <scope>NUCLEOTIDE SEQUENCE</scope>
    <source>
        <strain evidence="3">YK-624</strain>
    </source>
</reference>
<dbReference type="InterPro" id="IPR051289">
    <property type="entry name" value="LAGLIDADG_Endonuclease"/>
</dbReference>
<evidence type="ECO:0000313" key="4">
    <source>
        <dbReference type="Proteomes" id="UP000703269"/>
    </source>
</evidence>
<dbReference type="GO" id="GO:0005739">
    <property type="term" value="C:mitochondrion"/>
    <property type="evidence" value="ECO:0007669"/>
    <property type="project" value="UniProtKB-ARBA"/>
</dbReference>
<accession>A0A9N7KYX3</accession>
<comment type="function">
    <text evidence="1">Mitochondrial DNA endonuclease involved in intron homing.</text>
</comment>
<dbReference type="AlphaFoldDB" id="A0A9N7KYX3"/>
<dbReference type="PANTHER" id="PTHR36181:SF2">
    <property type="entry name" value="INTRON-ENCODED ENDONUCLEASE AI3-RELATED"/>
    <property type="match status" value="1"/>
</dbReference>
<feature type="domain" description="Homing endonuclease LAGLIDADG" evidence="2">
    <location>
        <begin position="4"/>
        <end position="95"/>
    </location>
</feature>
<proteinExistence type="predicted"/>
<name>A0A9N7KYX3_9APHY</name>
<dbReference type="InterPro" id="IPR027434">
    <property type="entry name" value="Homing_endonucl"/>
</dbReference>
<dbReference type="Gene3D" id="3.10.28.10">
    <property type="entry name" value="Homing endonucleases"/>
    <property type="match status" value="2"/>
</dbReference>
<feature type="domain" description="Homing endonuclease LAGLIDADG" evidence="2">
    <location>
        <begin position="136"/>
        <end position="232"/>
    </location>
</feature>